<evidence type="ECO:0000313" key="2">
    <source>
        <dbReference type="Proteomes" id="UP000828390"/>
    </source>
</evidence>
<dbReference type="EMBL" id="JAIWYP010000003">
    <property type="protein sequence ID" value="KAH3859373.1"/>
    <property type="molecule type" value="Genomic_DNA"/>
</dbReference>
<accession>A0A9D4LIV1</accession>
<comment type="caution">
    <text evidence="1">The sequence shown here is derived from an EMBL/GenBank/DDBJ whole genome shotgun (WGS) entry which is preliminary data.</text>
</comment>
<keyword evidence="2" id="KW-1185">Reference proteome</keyword>
<gene>
    <name evidence="1" type="ORF">DPMN_102093</name>
</gene>
<dbReference type="Proteomes" id="UP000828390">
    <property type="component" value="Unassembled WGS sequence"/>
</dbReference>
<dbReference type="AlphaFoldDB" id="A0A9D4LIV1"/>
<sequence>MASRVFIRVTLMMDDERRTNGIIFIYVSARFYMVKCPAPGGHVFQPTRTIFDIVQDLLTKYYSRSWRMQVGFPPNTPEGVLGHNPVPHIMQPQTRRDLINIEKHTHEDRTINVIYRKNAPPPGVQFYNDRTINVVFRVLTRFHDDRTINVASRVLTRKNVPPTWLPCFPTRRTIFKLVQYIIDLIGTNVLTKFHEDWTINVASRMLTRRGDAARRTKGDHKSSP</sequence>
<proteinExistence type="predicted"/>
<reference evidence="1" key="2">
    <citation type="submission" date="2020-11" db="EMBL/GenBank/DDBJ databases">
        <authorList>
            <person name="McCartney M.A."/>
            <person name="Auch B."/>
            <person name="Kono T."/>
            <person name="Mallez S."/>
            <person name="Becker A."/>
            <person name="Gohl D.M."/>
            <person name="Silverstein K.A.T."/>
            <person name="Koren S."/>
            <person name="Bechman K.B."/>
            <person name="Herman A."/>
            <person name="Abrahante J.E."/>
            <person name="Garbe J."/>
        </authorList>
    </citation>
    <scope>NUCLEOTIDE SEQUENCE</scope>
    <source>
        <strain evidence="1">Duluth1</strain>
        <tissue evidence="1">Whole animal</tissue>
    </source>
</reference>
<organism evidence="1 2">
    <name type="scientific">Dreissena polymorpha</name>
    <name type="common">Zebra mussel</name>
    <name type="synonym">Mytilus polymorpha</name>
    <dbReference type="NCBI Taxonomy" id="45954"/>
    <lineage>
        <taxon>Eukaryota</taxon>
        <taxon>Metazoa</taxon>
        <taxon>Spiralia</taxon>
        <taxon>Lophotrochozoa</taxon>
        <taxon>Mollusca</taxon>
        <taxon>Bivalvia</taxon>
        <taxon>Autobranchia</taxon>
        <taxon>Heteroconchia</taxon>
        <taxon>Euheterodonta</taxon>
        <taxon>Imparidentia</taxon>
        <taxon>Neoheterodontei</taxon>
        <taxon>Myida</taxon>
        <taxon>Dreissenoidea</taxon>
        <taxon>Dreissenidae</taxon>
        <taxon>Dreissena</taxon>
    </lineage>
</organism>
<name>A0A9D4LIV1_DREPO</name>
<reference evidence="1" key="1">
    <citation type="journal article" date="2019" name="bioRxiv">
        <title>The Genome of the Zebra Mussel, Dreissena polymorpha: A Resource for Invasive Species Research.</title>
        <authorList>
            <person name="McCartney M.A."/>
            <person name="Auch B."/>
            <person name="Kono T."/>
            <person name="Mallez S."/>
            <person name="Zhang Y."/>
            <person name="Obille A."/>
            <person name="Becker A."/>
            <person name="Abrahante J.E."/>
            <person name="Garbe J."/>
            <person name="Badalamenti J.P."/>
            <person name="Herman A."/>
            <person name="Mangelson H."/>
            <person name="Liachko I."/>
            <person name="Sullivan S."/>
            <person name="Sone E.D."/>
            <person name="Koren S."/>
            <person name="Silverstein K.A.T."/>
            <person name="Beckman K.B."/>
            <person name="Gohl D.M."/>
        </authorList>
    </citation>
    <scope>NUCLEOTIDE SEQUENCE</scope>
    <source>
        <strain evidence="1">Duluth1</strain>
        <tissue evidence="1">Whole animal</tissue>
    </source>
</reference>
<evidence type="ECO:0000313" key="1">
    <source>
        <dbReference type="EMBL" id="KAH3859373.1"/>
    </source>
</evidence>
<protein>
    <submittedName>
        <fullName evidence="1">Uncharacterized protein</fullName>
    </submittedName>
</protein>